<feature type="region of interest" description="Disordered" evidence="7">
    <location>
        <begin position="1"/>
        <end position="73"/>
    </location>
</feature>
<dbReference type="OrthoDB" id="1078100at2759"/>
<sequence>MISEDSQYDAVSNETTYKCSPRPIGLQKQSGKQDRRRMSGRDRYHREVHQDPYHDRRRFTPERPFLRAPPPPSLLEDLQIQEAEIRRLLGDNHRLADDRVLLERELGAAKEELHRMNLMVSDLRAEQDLQSREFSEKRHKLEADIRAMESYKKEAAQLRGEVQKLSEIKRELSGDVQILRKDLVKLQSDNKQIPGLRAEVEDLQKELMHARGAIDYEKKEKFELIEQRQTMEKNMVSMAREVEKLRAELATVDSRPWGFGGSYGMNFNNMDGAYRGSYGETDGFVGSSERSQYYSHGSGSQKKPRLDRH</sequence>
<evidence type="ECO:0000256" key="2">
    <source>
        <dbReference type="ARBA" id="ARBA00022473"/>
    </source>
</evidence>
<keyword evidence="5" id="KW-0287">Flowering</keyword>
<evidence type="ECO:0000256" key="5">
    <source>
        <dbReference type="ARBA" id="ARBA00023089"/>
    </source>
</evidence>
<protein>
    <recommendedName>
        <fullName evidence="10">Protein FLX-like 3</fullName>
    </recommendedName>
</protein>
<dbReference type="Proteomes" id="UP000886595">
    <property type="component" value="Unassembled WGS sequence"/>
</dbReference>
<evidence type="ECO:0000256" key="7">
    <source>
        <dbReference type="SAM" id="MobiDB-lite"/>
    </source>
</evidence>
<reference evidence="8 9" key="1">
    <citation type="submission" date="2020-02" db="EMBL/GenBank/DDBJ databases">
        <authorList>
            <person name="Ma Q."/>
            <person name="Huang Y."/>
            <person name="Song X."/>
            <person name="Pei D."/>
        </authorList>
    </citation>
    <scope>NUCLEOTIDE SEQUENCE [LARGE SCALE GENOMIC DNA]</scope>
    <source>
        <strain evidence="8">Sxm20200214</strain>
        <tissue evidence="8">Leaf</tissue>
    </source>
</reference>
<feature type="compositionally biased region" description="Basic and acidic residues" evidence="7">
    <location>
        <begin position="31"/>
        <end position="65"/>
    </location>
</feature>
<evidence type="ECO:0000313" key="9">
    <source>
        <dbReference type="Proteomes" id="UP000886595"/>
    </source>
</evidence>
<feature type="region of interest" description="Disordered" evidence="7">
    <location>
        <begin position="278"/>
        <end position="309"/>
    </location>
</feature>
<comment type="caution">
    <text evidence="8">The sequence shown here is derived from an EMBL/GenBank/DDBJ whole genome shotgun (WGS) entry which is preliminary data.</text>
</comment>
<evidence type="ECO:0000256" key="1">
    <source>
        <dbReference type="ARBA" id="ARBA00005405"/>
    </source>
</evidence>
<dbReference type="EMBL" id="JAAMPC010000007">
    <property type="protein sequence ID" value="KAG2304578.1"/>
    <property type="molecule type" value="Genomic_DNA"/>
</dbReference>
<comment type="similarity">
    <text evidence="1">Belongs to the FLX family.</text>
</comment>
<dbReference type="GO" id="GO:0030154">
    <property type="term" value="P:cell differentiation"/>
    <property type="evidence" value="ECO:0007669"/>
    <property type="project" value="UniProtKB-KW"/>
</dbReference>
<keyword evidence="2" id="KW-0217">Developmental protein</keyword>
<evidence type="ECO:0000256" key="6">
    <source>
        <dbReference type="SAM" id="Coils"/>
    </source>
</evidence>
<keyword evidence="4 6" id="KW-0175">Coiled coil</keyword>
<gene>
    <name evidence="8" type="ORF">Bca52824_033229</name>
</gene>
<keyword evidence="9" id="KW-1185">Reference proteome</keyword>
<dbReference type="PANTHER" id="PTHR33405:SF20">
    <property type="entry name" value="PROTEIN FLX-LIKE 3"/>
    <property type="match status" value="1"/>
</dbReference>
<proteinExistence type="inferred from homology"/>
<dbReference type="GO" id="GO:0009908">
    <property type="term" value="P:flower development"/>
    <property type="evidence" value="ECO:0007669"/>
    <property type="project" value="UniProtKB-KW"/>
</dbReference>
<feature type="compositionally biased region" description="Polar residues" evidence="7">
    <location>
        <begin position="288"/>
        <end position="301"/>
    </location>
</feature>
<dbReference type="AlphaFoldDB" id="A0A8X7SEC6"/>
<feature type="coiled-coil region" evidence="6">
    <location>
        <begin position="92"/>
        <end position="255"/>
    </location>
</feature>
<accession>A0A8X7SEC6</accession>
<evidence type="ECO:0000313" key="8">
    <source>
        <dbReference type="EMBL" id="KAG2304578.1"/>
    </source>
</evidence>
<evidence type="ECO:0000256" key="3">
    <source>
        <dbReference type="ARBA" id="ARBA00022782"/>
    </source>
</evidence>
<organism evidence="8 9">
    <name type="scientific">Brassica carinata</name>
    <name type="common">Ethiopian mustard</name>
    <name type="synonym">Abyssinian cabbage</name>
    <dbReference type="NCBI Taxonomy" id="52824"/>
    <lineage>
        <taxon>Eukaryota</taxon>
        <taxon>Viridiplantae</taxon>
        <taxon>Streptophyta</taxon>
        <taxon>Embryophyta</taxon>
        <taxon>Tracheophyta</taxon>
        <taxon>Spermatophyta</taxon>
        <taxon>Magnoliopsida</taxon>
        <taxon>eudicotyledons</taxon>
        <taxon>Gunneridae</taxon>
        <taxon>Pentapetalae</taxon>
        <taxon>rosids</taxon>
        <taxon>malvids</taxon>
        <taxon>Brassicales</taxon>
        <taxon>Brassicaceae</taxon>
        <taxon>Brassiceae</taxon>
        <taxon>Brassica</taxon>
    </lineage>
</organism>
<dbReference type="InterPro" id="IPR040353">
    <property type="entry name" value="FLX/FLX-like"/>
</dbReference>
<dbReference type="PANTHER" id="PTHR33405">
    <property type="entry name" value="PROTEIN FLX-LIKE 2"/>
    <property type="match status" value="1"/>
</dbReference>
<evidence type="ECO:0008006" key="10">
    <source>
        <dbReference type="Google" id="ProtNLM"/>
    </source>
</evidence>
<feature type="compositionally biased region" description="Polar residues" evidence="7">
    <location>
        <begin position="9"/>
        <end position="18"/>
    </location>
</feature>
<keyword evidence="3" id="KW-0221">Differentiation</keyword>
<evidence type="ECO:0000256" key="4">
    <source>
        <dbReference type="ARBA" id="ARBA00023054"/>
    </source>
</evidence>
<name>A0A8X7SEC6_BRACI</name>